<sequence>MPADASPWKIAGWAYLGLNLPLILVQMLGAAVMTVTYANPEWATLYADQQLGGLVLATVQSVGGVGKFLMVVFMLSVIANNIINIYSLGLSMQVWGTWLQYIPRSVYAIVGTAIYIPIAIAGANNFSGSLSNFMNVLGYWLAIYNVIYIEEFIFFRGCSYENYRPAETWNDSRSHTIGIAAFIAGCCGAAGTVVGMDQVWWVGPLAKPIGAYGGDIGFEL</sequence>
<gene>
    <name evidence="3" type="ORF">BZG36_05656</name>
</gene>
<evidence type="ECO:0008006" key="5">
    <source>
        <dbReference type="Google" id="ProtNLM"/>
    </source>
</evidence>
<proteinExistence type="predicted"/>
<dbReference type="PANTHER" id="PTHR31806:SF1">
    <property type="entry name" value="PURINE-CYTOSINE PERMEASE FCY2-RELATED"/>
    <property type="match status" value="1"/>
</dbReference>
<name>A0A261XT34_9FUNG</name>
<dbReference type="Gene3D" id="1.10.4160.10">
    <property type="entry name" value="Hydantoin permease"/>
    <property type="match status" value="1"/>
</dbReference>
<accession>A0A261XT34</accession>
<feature type="non-terminal residue" evidence="3">
    <location>
        <position position="220"/>
    </location>
</feature>
<feature type="transmembrane region" description="Helical" evidence="2">
    <location>
        <begin position="68"/>
        <end position="86"/>
    </location>
</feature>
<dbReference type="GO" id="GO:0022857">
    <property type="term" value="F:transmembrane transporter activity"/>
    <property type="evidence" value="ECO:0007669"/>
    <property type="project" value="InterPro"/>
</dbReference>
<keyword evidence="2" id="KW-1133">Transmembrane helix</keyword>
<keyword evidence="2" id="KW-0472">Membrane</keyword>
<dbReference type="GO" id="GO:0000329">
    <property type="term" value="C:fungal-type vacuole membrane"/>
    <property type="evidence" value="ECO:0007669"/>
    <property type="project" value="TreeGrafter"/>
</dbReference>
<evidence type="ECO:0000313" key="3">
    <source>
        <dbReference type="EMBL" id="OZJ01518.1"/>
    </source>
</evidence>
<comment type="caution">
    <text evidence="3">The sequence shown here is derived from an EMBL/GenBank/DDBJ whole genome shotgun (WGS) entry which is preliminary data.</text>
</comment>
<dbReference type="OrthoDB" id="2116389at2759"/>
<feature type="transmembrane region" description="Helical" evidence="2">
    <location>
        <begin position="106"/>
        <end position="124"/>
    </location>
</feature>
<dbReference type="GO" id="GO:0005886">
    <property type="term" value="C:plasma membrane"/>
    <property type="evidence" value="ECO:0007669"/>
    <property type="project" value="TreeGrafter"/>
</dbReference>
<protein>
    <recommendedName>
        <fullName evidence="5">Amino acid permease/ SLC12A domain-containing protein</fullName>
    </recommendedName>
</protein>
<keyword evidence="4" id="KW-1185">Reference proteome</keyword>
<keyword evidence="1" id="KW-0813">Transport</keyword>
<reference evidence="3 4" key="1">
    <citation type="journal article" date="2017" name="Mycologia">
        <title>Bifiguratus adelaidae, gen. et sp. nov., a new member of Mucoromycotina in endophytic and soil-dwelling habitats.</title>
        <authorList>
            <person name="Torres-Cruz T.J."/>
            <person name="Billingsley Tobias T.L."/>
            <person name="Almatruk M."/>
            <person name="Hesse C."/>
            <person name="Kuske C.R."/>
            <person name="Desiro A."/>
            <person name="Benucci G.M."/>
            <person name="Bonito G."/>
            <person name="Stajich J.E."/>
            <person name="Dunlap C."/>
            <person name="Arnold A.E."/>
            <person name="Porras-Alfaro A."/>
        </authorList>
    </citation>
    <scope>NUCLEOTIDE SEQUENCE [LARGE SCALE GENOMIC DNA]</scope>
    <source>
        <strain evidence="3 4">AZ0501</strain>
    </source>
</reference>
<evidence type="ECO:0000256" key="2">
    <source>
        <dbReference type="SAM" id="Phobius"/>
    </source>
</evidence>
<dbReference type="Proteomes" id="UP000242875">
    <property type="component" value="Unassembled WGS sequence"/>
</dbReference>
<evidence type="ECO:0000313" key="4">
    <source>
        <dbReference type="Proteomes" id="UP000242875"/>
    </source>
</evidence>
<feature type="transmembrane region" description="Helical" evidence="2">
    <location>
        <begin position="12"/>
        <end position="38"/>
    </location>
</feature>
<feature type="transmembrane region" description="Helical" evidence="2">
    <location>
        <begin position="176"/>
        <end position="196"/>
    </location>
</feature>
<dbReference type="InterPro" id="IPR026030">
    <property type="entry name" value="Pur-cyt_permease_Fcy2/21/22"/>
</dbReference>
<evidence type="ECO:0000256" key="1">
    <source>
        <dbReference type="ARBA" id="ARBA00022448"/>
    </source>
</evidence>
<keyword evidence="2" id="KW-0812">Transmembrane</keyword>
<organism evidence="3 4">
    <name type="scientific">Bifiguratus adelaidae</name>
    <dbReference type="NCBI Taxonomy" id="1938954"/>
    <lineage>
        <taxon>Eukaryota</taxon>
        <taxon>Fungi</taxon>
        <taxon>Fungi incertae sedis</taxon>
        <taxon>Mucoromycota</taxon>
        <taxon>Mucoromycotina</taxon>
        <taxon>Endogonomycetes</taxon>
        <taxon>Endogonales</taxon>
        <taxon>Endogonales incertae sedis</taxon>
        <taxon>Bifiguratus</taxon>
    </lineage>
</organism>
<dbReference type="PANTHER" id="PTHR31806">
    <property type="entry name" value="PURINE-CYTOSINE PERMEASE FCY2-RELATED"/>
    <property type="match status" value="1"/>
</dbReference>
<feature type="transmembrane region" description="Helical" evidence="2">
    <location>
        <begin position="136"/>
        <end position="155"/>
    </location>
</feature>
<dbReference type="EMBL" id="MVBO01000321">
    <property type="protein sequence ID" value="OZJ01518.1"/>
    <property type="molecule type" value="Genomic_DNA"/>
</dbReference>
<dbReference type="AlphaFoldDB" id="A0A261XT34"/>